<evidence type="ECO:0000256" key="1">
    <source>
        <dbReference type="SAM" id="SignalP"/>
    </source>
</evidence>
<evidence type="ECO:0000313" key="2">
    <source>
        <dbReference type="EMBL" id="MRU24927.1"/>
    </source>
</evidence>
<organism evidence="2 3">
    <name type="scientific">Xylella fastidiosa subsp. multiplex</name>
    <dbReference type="NCBI Taxonomy" id="644357"/>
    <lineage>
        <taxon>Bacteria</taxon>
        <taxon>Pseudomonadati</taxon>
        <taxon>Pseudomonadota</taxon>
        <taxon>Gammaproteobacteria</taxon>
        <taxon>Lysobacterales</taxon>
        <taxon>Lysobacteraceae</taxon>
        <taxon>Xylella</taxon>
    </lineage>
</organism>
<feature type="chain" id="PRO_5040273856" evidence="1">
    <location>
        <begin position="22"/>
        <end position="293"/>
    </location>
</feature>
<comment type="caution">
    <text evidence="2">The sequence shown here is derived from an EMBL/GenBank/DDBJ whole genome shotgun (WGS) entry which is preliminary data.</text>
</comment>
<accession>A0A9Q4QTU6</accession>
<feature type="signal peptide" evidence="1">
    <location>
        <begin position="1"/>
        <end position="21"/>
    </location>
</feature>
<name>A0A9Q4QTU6_XYLFS</name>
<dbReference type="AlphaFoldDB" id="A0A9Q4QTU6"/>
<dbReference type="EMBL" id="VDCJ01000353">
    <property type="protein sequence ID" value="MRU24927.1"/>
    <property type="molecule type" value="Genomic_DNA"/>
</dbReference>
<sequence length="293" mass="33737">MKMPWRLFITAMLFVAHTVAAAESESEKDRWYTSALLEYAPCAGKNFSSFLDKFSNDASIQREYTEYPLRIKELDLSAAPEVRKIIKYLRSNQISHPALPLRAAREKQSLKMLEVRQRYVNENRKAILIKPNTDDVTVYEFVKDGCWHLWSIDHQASTARHPQLYWMDAIFPAMDDCTPYYFYFDPHTKRTSNGVLERKGYTPYKVENSVAKYKVHDKFMGLDATEITIPTSPYGMYKVTLPVSVERLTAAVEKNTGHRLAIAIPEFKSQSGVPYLVEEGNNTSSFICTFDAR</sequence>
<protein>
    <submittedName>
        <fullName evidence="2">Uncharacterized protein</fullName>
    </submittedName>
</protein>
<reference evidence="2" key="1">
    <citation type="submission" date="2019-05" db="EMBL/GenBank/DDBJ databases">
        <authorList>
            <person name="Castillo A."/>
            <person name="Giampetruzzi A."/>
            <person name="Landa B."/>
            <person name="Saponari M."/>
            <person name="Almeida R.P.P."/>
            <person name="Moralejo E."/>
            <person name="Marco-Noales E."/>
            <person name="Velasco-Amo M.P."/>
            <person name="Roman-Ecija M."/>
            <person name="Navarro I."/>
            <person name="Monterde A."/>
            <person name="Barbe S."/>
        </authorList>
    </citation>
    <scope>NUCLEOTIDE SEQUENCE</scope>
    <source>
        <strain evidence="2">XYL1981</strain>
    </source>
</reference>
<gene>
    <name evidence="2" type="ORF">FG476_13005</name>
</gene>
<reference evidence="2" key="2">
    <citation type="journal article" date="2020" name="Appl. Environ. Microbiol.">
        <title>Multiple intercontinental introductions associated with the emergence of a plant pathogen in Europe.</title>
        <authorList>
            <person name="Landa B.B."/>
            <person name="Castillo A.I."/>
            <person name="Giampetruzzi A."/>
            <person name="Kahn A."/>
            <person name="Roman-Ecija M."/>
            <person name="Velasco-Amo M.P."/>
            <person name="Navas-Cortes J.A."/>
            <person name="Marco-Noales E."/>
            <person name="Barbe S."/>
            <person name="Moralejo E."/>
            <person name="Coletta-Filho H.D."/>
            <person name="Saldarelli P."/>
            <person name="Saponari M."/>
            <person name="Almeida R.P.P."/>
        </authorList>
    </citation>
    <scope>NUCLEOTIDE SEQUENCE</scope>
    <source>
        <strain evidence="2">XYL1981</strain>
    </source>
</reference>
<proteinExistence type="predicted"/>
<evidence type="ECO:0000313" key="3">
    <source>
        <dbReference type="Proteomes" id="UP000474061"/>
    </source>
</evidence>
<keyword evidence="1" id="KW-0732">Signal</keyword>
<dbReference type="Proteomes" id="UP000474061">
    <property type="component" value="Unassembled WGS sequence"/>
</dbReference>
<dbReference type="RefSeq" id="WP_004085603.1">
    <property type="nucleotide sequence ID" value="NZ_CP047134.1"/>
</dbReference>
<dbReference type="Gene3D" id="3.10.450.410">
    <property type="match status" value="1"/>
</dbReference>